<dbReference type="STRING" id="62062.ENSHHUP00000056163"/>
<keyword evidence="10" id="KW-0472">Membrane</keyword>
<evidence type="ECO:0000256" key="6">
    <source>
        <dbReference type="ARBA" id="ARBA00023015"/>
    </source>
</evidence>
<dbReference type="AlphaFoldDB" id="A0A4W5P261"/>
<feature type="compositionally biased region" description="Low complexity" evidence="9">
    <location>
        <begin position="280"/>
        <end position="295"/>
    </location>
</feature>
<keyword evidence="6" id="KW-0805">Transcription regulation</keyword>
<dbReference type="PANTHER" id="PTHR45888:SF1">
    <property type="entry name" value="HISTONE-LYSINE N-METHYLTRANSFERASE 2C"/>
    <property type="match status" value="1"/>
</dbReference>
<accession>A0A4W5P261</accession>
<dbReference type="GO" id="GO:0003713">
    <property type="term" value="F:transcription coactivator activity"/>
    <property type="evidence" value="ECO:0007669"/>
    <property type="project" value="TreeGrafter"/>
</dbReference>
<name>A0A4W5P261_9TELE</name>
<keyword evidence="4" id="KW-0863">Zinc-finger</keyword>
<reference evidence="12" key="1">
    <citation type="submission" date="2018-06" db="EMBL/GenBank/DDBJ databases">
        <title>Genome assembly of Danube salmon.</title>
        <authorList>
            <person name="Macqueen D.J."/>
            <person name="Gundappa M.K."/>
        </authorList>
    </citation>
    <scope>NUCLEOTIDE SEQUENCE [LARGE SCALE GENOMIC DNA]</scope>
</reference>
<evidence type="ECO:0000256" key="3">
    <source>
        <dbReference type="ARBA" id="ARBA00022737"/>
    </source>
</evidence>
<organism evidence="11 12">
    <name type="scientific">Hucho hucho</name>
    <name type="common">huchen</name>
    <dbReference type="NCBI Taxonomy" id="62062"/>
    <lineage>
        <taxon>Eukaryota</taxon>
        <taxon>Metazoa</taxon>
        <taxon>Chordata</taxon>
        <taxon>Craniata</taxon>
        <taxon>Vertebrata</taxon>
        <taxon>Euteleostomi</taxon>
        <taxon>Actinopterygii</taxon>
        <taxon>Neopterygii</taxon>
        <taxon>Teleostei</taxon>
        <taxon>Protacanthopterygii</taxon>
        <taxon>Salmoniformes</taxon>
        <taxon>Salmonidae</taxon>
        <taxon>Salmoninae</taxon>
        <taxon>Hucho</taxon>
    </lineage>
</organism>
<dbReference type="PANTHER" id="PTHR45888">
    <property type="entry name" value="HL01030P-RELATED"/>
    <property type="match status" value="1"/>
</dbReference>
<evidence type="ECO:0000256" key="2">
    <source>
        <dbReference type="ARBA" id="ARBA00022723"/>
    </source>
</evidence>
<dbReference type="GO" id="GO:0042800">
    <property type="term" value="F:histone H3K4 methyltransferase activity"/>
    <property type="evidence" value="ECO:0007669"/>
    <property type="project" value="TreeGrafter"/>
</dbReference>
<feature type="compositionally biased region" description="Basic and acidic residues" evidence="9">
    <location>
        <begin position="96"/>
        <end position="137"/>
    </location>
</feature>
<sequence length="423" mass="46873">MCRVHKTSKALVSKARDSIEPAVMTQVVTKAKEMDLARTYTQDGVCLTESGRCQLQSLSAPASRRRKPKPKLKLKIINQNSVAVLQAPLDLLSEHSRDEDMEDHRETDLSLDCEGKSDSSPEREPAEDKSKGADDSKKRKRKPYRPGIGGFMVRQRSRPGQGPGKAKRSLSRKDSSGSVSEPPTGKEEGWGEVLPDTPLDETPPGLEAPEKIKKRYRKKKTKLEEAFPTYLQEAFFGKDLLDKSKQSRQQAVESGLMEESQARAGAGPPRDRKQPTTSFLDPSLDPLLSATSATSRPTRPPGPQPSEEPLMDLSEVLNTDADLLGMLGKQTGDSGMSLISEAVIVGGVYCQPVMFCCRSFQNVTFICHVLFIIILDILGFLYFTLFQVCFVHFLCISFQFGFLALSPLCFIHSSCVLIWVLFL</sequence>
<evidence type="ECO:0000256" key="7">
    <source>
        <dbReference type="ARBA" id="ARBA00023163"/>
    </source>
</evidence>
<keyword evidence="10" id="KW-0812">Transmembrane</keyword>
<evidence type="ECO:0000256" key="9">
    <source>
        <dbReference type="SAM" id="MobiDB-lite"/>
    </source>
</evidence>
<keyword evidence="5" id="KW-0862">Zinc</keyword>
<evidence type="ECO:0000256" key="1">
    <source>
        <dbReference type="ARBA" id="ARBA00004123"/>
    </source>
</evidence>
<dbReference type="GeneTree" id="ENSGT00940000155281"/>
<feature type="transmembrane region" description="Helical" evidence="10">
    <location>
        <begin position="402"/>
        <end position="422"/>
    </location>
</feature>
<keyword evidence="3" id="KW-0677">Repeat</keyword>
<evidence type="ECO:0000256" key="5">
    <source>
        <dbReference type="ARBA" id="ARBA00022833"/>
    </source>
</evidence>
<evidence type="ECO:0000313" key="12">
    <source>
        <dbReference type="Proteomes" id="UP000314982"/>
    </source>
</evidence>
<keyword evidence="12" id="KW-1185">Reference proteome</keyword>
<feature type="region of interest" description="Disordered" evidence="9">
    <location>
        <begin position="246"/>
        <end position="310"/>
    </location>
</feature>
<dbReference type="Proteomes" id="UP000314982">
    <property type="component" value="Unassembled WGS sequence"/>
</dbReference>
<dbReference type="GO" id="GO:0045944">
    <property type="term" value="P:positive regulation of transcription by RNA polymerase II"/>
    <property type="evidence" value="ECO:0007669"/>
    <property type="project" value="TreeGrafter"/>
</dbReference>
<evidence type="ECO:0000256" key="10">
    <source>
        <dbReference type="SAM" id="Phobius"/>
    </source>
</evidence>
<feature type="transmembrane region" description="Helical" evidence="10">
    <location>
        <begin position="369"/>
        <end position="395"/>
    </location>
</feature>
<comment type="subcellular location">
    <subcellularLocation>
        <location evidence="1">Nucleus</location>
    </subcellularLocation>
</comment>
<protein>
    <submittedName>
        <fullName evidence="11">Uncharacterized protein</fullName>
    </submittedName>
</protein>
<evidence type="ECO:0000313" key="11">
    <source>
        <dbReference type="Ensembl" id="ENSHHUP00000056163.1"/>
    </source>
</evidence>
<evidence type="ECO:0000256" key="8">
    <source>
        <dbReference type="ARBA" id="ARBA00023242"/>
    </source>
</evidence>
<reference evidence="11" key="2">
    <citation type="submission" date="2025-08" db="UniProtKB">
        <authorList>
            <consortium name="Ensembl"/>
        </authorList>
    </citation>
    <scope>IDENTIFICATION</scope>
</reference>
<proteinExistence type="predicted"/>
<reference evidence="11" key="3">
    <citation type="submission" date="2025-09" db="UniProtKB">
        <authorList>
            <consortium name="Ensembl"/>
        </authorList>
    </citation>
    <scope>IDENTIFICATION</scope>
</reference>
<dbReference type="GO" id="GO:0044666">
    <property type="term" value="C:MLL3/4 complex"/>
    <property type="evidence" value="ECO:0007669"/>
    <property type="project" value="TreeGrafter"/>
</dbReference>
<keyword evidence="8" id="KW-0539">Nucleus</keyword>
<evidence type="ECO:0000256" key="4">
    <source>
        <dbReference type="ARBA" id="ARBA00022771"/>
    </source>
</evidence>
<keyword evidence="2" id="KW-0479">Metal-binding</keyword>
<feature type="region of interest" description="Disordered" evidence="9">
    <location>
        <begin position="96"/>
        <end position="213"/>
    </location>
</feature>
<dbReference type="GO" id="GO:0008270">
    <property type="term" value="F:zinc ion binding"/>
    <property type="evidence" value="ECO:0007669"/>
    <property type="project" value="UniProtKB-KW"/>
</dbReference>
<dbReference type="Ensembl" id="ENSHHUT00000058097.1">
    <property type="protein sequence ID" value="ENSHHUP00000056163.1"/>
    <property type="gene ID" value="ENSHHUG00000033531.1"/>
</dbReference>
<keyword evidence="10" id="KW-1133">Transmembrane helix</keyword>
<keyword evidence="7" id="KW-0804">Transcription</keyword>